<dbReference type="Pfam" id="PF11951">
    <property type="entry name" value="Fungal_trans_2"/>
    <property type="match status" value="1"/>
</dbReference>
<dbReference type="PROSITE" id="PS50048">
    <property type="entry name" value="ZN2_CY6_FUNGAL_2"/>
    <property type="match status" value="1"/>
</dbReference>
<dbReference type="AlphaFoldDB" id="A0A8J2IYS3"/>
<name>A0A8J2IYS3_FUSEQ</name>
<dbReference type="CDD" id="cd00067">
    <property type="entry name" value="GAL4"/>
    <property type="match status" value="1"/>
</dbReference>
<reference evidence="4" key="1">
    <citation type="submission" date="2021-05" db="EMBL/GenBank/DDBJ databases">
        <authorList>
            <person name="Khan N."/>
        </authorList>
    </citation>
    <scope>NUCLEOTIDE SEQUENCE</scope>
</reference>
<proteinExistence type="predicted"/>
<dbReference type="PANTHER" id="PTHR38791">
    <property type="entry name" value="ZN(II)2CYS6 TRANSCRIPTION FACTOR (EUROFUNG)-RELATED-RELATED"/>
    <property type="match status" value="1"/>
</dbReference>
<evidence type="ECO:0000259" key="3">
    <source>
        <dbReference type="PROSITE" id="PS50048"/>
    </source>
</evidence>
<dbReference type="InterPro" id="IPR021858">
    <property type="entry name" value="Fun_TF"/>
</dbReference>
<dbReference type="EMBL" id="CAJSTJ010000119">
    <property type="protein sequence ID" value="CAG7557504.1"/>
    <property type="molecule type" value="Genomic_DNA"/>
</dbReference>
<dbReference type="SMART" id="SM00066">
    <property type="entry name" value="GAL4"/>
    <property type="match status" value="1"/>
</dbReference>
<feature type="compositionally biased region" description="Basic and acidic residues" evidence="2">
    <location>
        <begin position="80"/>
        <end position="98"/>
    </location>
</feature>
<sequence length="573" mass="63800">MVFPGRFSSGCLRCRQRKVKCDEGKPTCRRCYNYGKPCLGYTDEFHFRHSGQKPKSPTVPATTAPVETTKAITVTTSPPKPKEKTPPKTTKRLPEPSTRRRSLAVIKQPTQSYDDMSLCYFVRRFVSPDEGDGFPGHFSFLPSFFDHHKDGGLVETATLSVAQLAAYNHLGTEELRTSSLRNYGRVIKGLQQSIQSDDQALDDSVIATILLLCTYKDFSGEGLGDPNEHASGLFYLLERRGPSQIGTRRGAELFLLALLRLVSIPNLYGALYTNKLQQIYSFLHGDDTYTDPGAIATVIGIFDPLLRALAMMSKTLSLRHRLFQFIQSDIFQQTGSPSATSETSSDADQERILLQECFDMLDGFNDWDCEAATYWQMTFEGRGVPTTLGEMGAGKMHYDAETACIMILVRSARLILLQSMLLYQTTLQTVEDEYSNYQAMWAQCVPMLESDVRKCVDDMLFCVPYALGDIDSSGMPSSMMYDGAAAIMIVHSIRLVTHCVYTTPAQGERADIILTRLNSAIGIRSAVGWLATDGSEEQSNVFWKASPRMLESRLLDCRQDSLGVFKDAALLSP</sequence>
<gene>
    <name evidence="4" type="ORF">FEQUK3_LOCUS3239</name>
</gene>
<dbReference type="PANTHER" id="PTHR38791:SF12">
    <property type="entry name" value="TRANSCRIPTION FACTOR DOMAIN-CONTAINING PROTEIN-RELATED"/>
    <property type="match status" value="1"/>
</dbReference>
<feature type="region of interest" description="Disordered" evidence="2">
    <location>
        <begin position="74"/>
        <end position="101"/>
    </location>
</feature>
<keyword evidence="1" id="KW-0539">Nucleus</keyword>
<evidence type="ECO:0000256" key="1">
    <source>
        <dbReference type="ARBA" id="ARBA00023242"/>
    </source>
</evidence>
<accession>A0A8J2IYS3</accession>
<dbReference type="GO" id="GO:0000981">
    <property type="term" value="F:DNA-binding transcription factor activity, RNA polymerase II-specific"/>
    <property type="evidence" value="ECO:0007669"/>
    <property type="project" value="InterPro"/>
</dbReference>
<protein>
    <recommendedName>
        <fullName evidence="3">Zn(2)-C6 fungal-type domain-containing protein</fullName>
    </recommendedName>
</protein>
<evidence type="ECO:0000313" key="4">
    <source>
        <dbReference type="EMBL" id="CAG7557504.1"/>
    </source>
</evidence>
<evidence type="ECO:0000256" key="2">
    <source>
        <dbReference type="SAM" id="MobiDB-lite"/>
    </source>
</evidence>
<dbReference type="InterPro" id="IPR053175">
    <property type="entry name" value="DHMBA_Reg_Transcription_Factor"/>
</dbReference>
<dbReference type="GO" id="GO:0008270">
    <property type="term" value="F:zinc ion binding"/>
    <property type="evidence" value="ECO:0007669"/>
    <property type="project" value="InterPro"/>
</dbReference>
<dbReference type="Proteomes" id="UP000693738">
    <property type="component" value="Unassembled WGS sequence"/>
</dbReference>
<evidence type="ECO:0000313" key="5">
    <source>
        <dbReference type="Proteomes" id="UP000693738"/>
    </source>
</evidence>
<organism evidence="4 5">
    <name type="scientific">Fusarium equiseti</name>
    <name type="common">Fusarium scirpi</name>
    <dbReference type="NCBI Taxonomy" id="61235"/>
    <lineage>
        <taxon>Eukaryota</taxon>
        <taxon>Fungi</taxon>
        <taxon>Dikarya</taxon>
        <taxon>Ascomycota</taxon>
        <taxon>Pezizomycotina</taxon>
        <taxon>Sordariomycetes</taxon>
        <taxon>Hypocreomycetidae</taxon>
        <taxon>Hypocreales</taxon>
        <taxon>Nectriaceae</taxon>
        <taxon>Fusarium</taxon>
        <taxon>Fusarium incarnatum-equiseti species complex</taxon>
    </lineage>
</organism>
<dbReference type="InterPro" id="IPR001138">
    <property type="entry name" value="Zn2Cys6_DnaBD"/>
</dbReference>
<dbReference type="PROSITE" id="PS00463">
    <property type="entry name" value="ZN2_CY6_FUNGAL_1"/>
    <property type="match status" value="1"/>
</dbReference>
<comment type="caution">
    <text evidence="4">The sequence shown here is derived from an EMBL/GenBank/DDBJ whole genome shotgun (WGS) entry which is preliminary data.</text>
</comment>
<feature type="domain" description="Zn(2)-C6 fungal-type" evidence="3">
    <location>
        <begin position="10"/>
        <end position="38"/>
    </location>
</feature>
<dbReference type="Pfam" id="PF00172">
    <property type="entry name" value="Zn_clus"/>
    <property type="match status" value="1"/>
</dbReference>